<dbReference type="Pfam" id="PF12697">
    <property type="entry name" value="Abhydrolase_6"/>
    <property type="match status" value="1"/>
</dbReference>
<dbReference type="GeneID" id="19166593"/>
<dbReference type="HOGENOM" id="CLU_034451_1_0_1"/>
<gene>
    <name evidence="3" type="ORF">A1O3_02463</name>
</gene>
<dbReference type="RefSeq" id="XP_007730793.1">
    <property type="nucleotide sequence ID" value="XM_007732603.1"/>
</dbReference>
<proteinExistence type="inferred from homology"/>
<comment type="similarity">
    <text evidence="1">Belongs to the AB hydrolase superfamily. FUS2 hydrolase family.</text>
</comment>
<dbReference type="PANTHER" id="PTHR22946:SF12">
    <property type="entry name" value="CONIDIAL PIGMENT BIOSYNTHESIS PROTEIN AYG1 (AFU_ORTHOLOGUE AFUA_2G17550)"/>
    <property type="match status" value="1"/>
</dbReference>
<evidence type="ECO:0000259" key="2">
    <source>
        <dbReference type="Pfam" id="PF12697"/>
    </source>
</evidence>
<dbReference type="PANTHER" id="PTHR22946">
    <property type="entry name" value="DIENELACTONE HYDROLASE DOMAIN-CONTAINING PROTEIN-RELATED"/>
    <property type="match status" value="1"/>
</dbReference>
<dbReference type="InterPro" id="IPR000073">
    <property type="entry name" value="AB_hydrolase_1"/>
</dbReference>
<dbReference type="AlphaFoldDB" id="W9YJI8"/>
<accession>W9YJI8</accession>
<dbReference type="SUPFAM" id="SSF53474">
    <property type="entry name" value="alpha/beta-Hydrolases"/>
    <property type="match status" value="1"/>
</dbReference>
<evidence type="ECO:0000313" key="3">
    <source>
        <dbReference type="EMBL" id="EXJ89396.1"/>
    </source>
</evidence>
<sequence>MLQLSSDPTFHYELLRVLAAAATQGSDVSELLQVCPDIIPGDFPSWYVGFDKLAKTVLQGISSADKHYDNVSLRNAYFRASHYFFAADFFLHGNPDDPRIDELHQQWTTLFDKAIALLPVPGERRSIQADGFEVPVILLRPDTSAQQRPTIILGNGFDGAMEEMMHVLGFPALERGYNVVLYEGPGQTGIRRTQDIGFIHDWERVVGPVVDHLLGLDFVDPRKISLLGYSLGGYFAARAAAFEPRLAACILIDGVWDYSITLAATFPRTWKCFQAGDVAGCNSTFEDEGAHGNTMQRWASEHFLWSFNKTAYEGLQEAQKMKVEDIIHNIQCPVFVGTALEDQFAALQPGKVAQALGKQAYSFAPGNEYAATAHCHMGATFYMAQEIFAWLHDKHLHH</sequence>
<comment type="caution">
    <text evidence="3">The sequence shown here is derived from an EMBL/GenBank/DDBJ whole genome shotgun (WGS) entry which is preliminary data.</text>
</comment>
<feature type="domain" description="AB hydrolase-1" evidence="2">
    <location>
        <begin position="167"/>
        <end position="348"/>
    </location>
</feature>
<dbReference type="OrthoDB" id="249703at2759"/>
<protein>
    <recommendedName>
        <fullName evidence="2">AB hydrolase-1 domain-containing protein</fullName>
    </recommendedName>
</protein>
<evidence type="ECO:0000313" key="4">
    <source>
        <dbReference type="Proteomes" id="UP000019478"/>
    </source>
</evidence>
<dbReference type="EMBL" id="AMGY01000002">
    <property type="protein sequence ID" value="EXJ89396.1"/>
    <property type="molecule type" value="Genomic_DNA"/>
</dbReference>
<dbReference type="STRING" id="1182542.W9YJI8"/>
<reference evidence="3 4" key="1">
    <citation type="submission" date="2013-03" db="EMBL/GenBank/DDBJ databases">
        <title>The Genome Sequence of Capronia epimyces CBS 606.96.</title>
        <authorList>
            <consortium name="The Broad Institute Genomics Platform"/>
            <person name="Cuomo C."/>
            <person name="de Hoog S."/>
            <person name="Gorbushina A."/>
            <person name="Walker B."/>
            <person name="Young S.K."/>
            <person name="Zeng Q."/>
            <person name="Gargeya S."/>
            <person name="Fitzgerald M."/>
            <person name="Haas B."/>
            <person name="Abouelleil A."/>
            <person name="Allen A.W."/>
            <person name="Alvarado L."/>
            <person name="Arachchi H.M."/>
            <person name="Berlin A.M."/>
            <person name="Chapman S.B."/>
            <person name="Gainer-Dewar J."/>
            <person name="Goldberg J."/>
            <person name="Griggs A."/>
            <person name="Gujja S."/>
            <person name="Hansen M."/>
            <person name="Howarth C."/>
            <person name="Imamovic A."/>
            <person name="Ireland A."/>
            <person name="Larimer J."/>
            <person name="McCowan C."/>
            <person name="Murphy C."/>
            <person name="Pearson M."/>
            <person name="Poon T.W."/>
            <person name="Priest M."/>
            <person name="Roberts A."/>
            <person name="Saif S."/>
            <person name="Shea T."/>
            <person name="Sisk P."/>
            <person name="Sykes S."/>
            <person name="Wortman J."/>
            <person name="Nusbaum C."/>
            <person name="Birren B."/>
        </authorList>
    </citation>
    <scope>NUCLEOTIDE SEQUENCE [LARGE SCALE GENOMIC DNA]</scope>
    <source>
        <strain evidence="3 4">CBS 606.96</strain>
    </source>
</reference>
<keyword evidence="4" id="KW-1185">Reference proteome</keyword>
<dbReference type="Proteomes" id="UP000019478">
    <property type="component" value="Unassembled WGS sequence"/>
</dbReference>
<dbReference type="Gene3D" id="1.20.1440.110">
    <property type="entry name" value="acylaminoacyl peptidase"/>
    <property type="match status" value="1"/>
</dbReference>
<name>W9YJI8_9EURO</name>
<dbReference type="InterPro" id="IPR029058">
    <property type="entry name" value="AB_hydrolase_fold"/>
</dbReference>
<evidence type="ECO:0000256" key="1">
    <source>
        <dbReference type="ARBA" id="ARBA00038115"/>
    </source>
</evidence>
<dbReference type="Gene3D" id="3.40.50.1820">
    <property type="entry name" value="alpha/beta hydrolase"/>
    <property type="match status" value="1"/>
</dbReference>
<organism evidence="3 4">
    <name type="scientific">Capronia epimyces CBS 606.96</name>
    <dbReference type="NCBI Taxonomy" id="1182542"/>
    <lineage>
        <taxon>Eukaryota</taxon>
        <taxon>Fungi</taxon>
        <taxon>Dikarya</taxon>
        <taxon>Ascomycota</taxon>
        <taxon>Pezizomycotina</taxon>
        <taxon>Eurotiomycetes</taxon>
        <taxon>Chaetothyriomycetidae</taxon>
        <taxon>Chaetothyriales</taxon>
        <taxon>Herpotrichiellaceae</taxon>
        <taxon>Capronia</taxon>
    </lineage>
</organism>
<dbReference type="eggNOG" id="ENOG502QPTG">
    <property type="taxonomic scope" value="Eukaryota"/>
</dbReference>
<dbReference type="InterPro" id="IPR050261">
    <property type="entry name" value="FrsA_esterase"/>
</dbReference>